<dbReference type="AlphaFoldDB" id="A0AA41R3V1"/>
<feature type="coiled-coil region" evidence="4">
    <location>
        <begin position="124"/>
        <end position="199"/>
    </location>
</feature>
<gene>
    <name evidence="9" type="ORF">MRX98_18615</name>
</gene>
<keyword evidence="6" id="KW-1133">Transmembrane helix</keyword>
<keyword evidence="10" id="KW-1185">Reference proteome</keyword>
<dbReference type="GO" id="GO:0016020">
    <property type="term" value="C:membrane"/>
    <property type="evidence" value="ECO:0007669"/>
    <property type="project" value="InterPro"/>
</dbReference>
<evidence type="ECO:0000256" key="5">
    <source>
        <dbReference type="SAM" id="MobiDB-lite"/>
    </source>
</evidence>
<proteinExistence type="inferred from homology"/>
<dbReference type="GO" id="GO:0022857">
    <property type="term" value="F:transmembrane transporter activity"/>
    <property type="evidence" value="ECO:0007669"/>
    <property type="project" value="InterPro"/>
</dbReference>
<dbReference type="PANTHER" id="PTHR32347">
    <property type="entry name" value="EFFLUX SYSTEM COMPONENT YKNX-RELATED"/>
    <property type="match status" value="1"/>
</dbReference>
<dbReference type="PANTHER" id="PTHR32347:SF14">
    <property type="entry name" value="EFFLUX SYSTEM COMPONENT YKNX-RELATED"/>
    <property type="match status" value="1"/>
</dbReference>
<dbReference type="Gene3D" id="2.40.30.170">
    <property type="match status" value="1"/>
</dbReference>
<comment type="subcellular location">
    <subcellularLocation>
        <location evidence="1">Cell envelope</location>
    </subcellularLocation>
</comment>
<keyword evidence="6" id="KW-0812">Transmembrane</keyword>
<organism evidence="9 10">
    <name type="scientific">Desulfatitalea alkaliphila</name>
    <dbReference type="NCBI Taxonomy" id="2929485"/>
    <lineage>
        <taxon>Bacteria</taxon>
        <taxon>Pseudomonadati</taxon>
        <taxon>Thermodesulfobacteriota</taxon>
        <taxon>Desulfobacteria</taxon>
        <taxon>Desulfobacterales</taxon>
        <taxon>Desulfosarcinaceae</taxon>
        <taxon>Desulfatitalea</taxon>
    </lineage>
</organism>
<dbReference type="GO" id="GO:0030313">
    <property type="term" value="C:cell envelope"/>
    <property type="evidence" value="ECO:0007669"/>
    <property type="project" value="UniProtKB-SubCell"/>
</dbReference>
<comment type="similarity">
    <text evidence="2">Belongs to the membrane fusion protein (MFP) (TC 8.A.1) family.</text>
</comment>
<keyword evidence="3 4" id="KW-0175">Coiled coil</keyword>
<dbReference type="InterPro" id="IPR050465">
    <property type="entry name" value="UPF0194_transport"/>
</dbReference>
<dbReference type="Pfam" id="PF25954">
    <property type="entry name" value="Beta-barrel_RND_2"/>
    <property type="match status" value="1"/>
</dbReference>
<dbReference type="Gene3D" id="1.10.287.470">
    <property type="entry name" value="Helix hairpin bin"/>
    <property type="match status" value="1"/>
</dbReference>
<dbReference type="SUPFAM" id="SSF111369">
    <property type="entry name" value="HlyD-like secretion proteins"/>
    <property type="match status" value="1"/>
</dbReference>
<evidence type="ECO:0000259" key="7">
    <source>
        <dbReference type="Pfam" id="PF25917"/>
    </source>
</evidence>
<comment type="caution">
    <text evidence="9">The sequence shown here is derived from an EMBL/GenBank/DDBJ whole genome shotgun (WGS) entry which is preliminary data.</text>
</comment>
<reference evidence="9" key="1">
    <citation type="submission" date="2022-04" db="EMBL/GenBank/DDBJ databases">
        <title>Desulfatitalea alkaliphila sp. nov., a novel anaerobic sulfate-reducing bacterium isolated from terrestrial mud volcano, Taman Peninsula, Russia.</title>
        <authorList>
            <person name="Khomyakova M.A."/>
            <person name="Merkel A.Y."/>
            <person name="Slobodkin A.I."/>
        </authorList>
    </citation>
    <scope>NUCLEOTIDE SEQUENCE</scope>
    <source>
        <strain evidence="9">M08but</strain>
    </source>
</reference>
<evidence type="ECO:0000256" key="6">
    <source>
        <dbReference type="SAM" id="Phobius"/>
    </source>
</evidence>
<dbReference type="NCBIfam" id="TIGR01730">
    <property type="entry name" value="RND_mfp"/>
    <property type="match status" value="1"/>
</dbReference>
<dbReference type="Pfam" id="PF25917">
    <property type="entry name" value="BSH_RND"/>
    <property type="match status" value="1"/>
</dbReference>
<sequence>MSTASNANTEDIGRTIGLGNGGKSRHRWVRWLVGAVLMALVVAGVLFWLGRDGQKALQYRTAEVRRGALTVTVTATGNLAPTNEVEVGSELSGIVQDVLADFNATVTVGQPLARLDATKFEAVVMQSRAALASARARLQQAKATSSQAEQGLTRLRRAHALTGGRAPSAGELEAAEADLERARADVAAALAAIDQAQANLRVDETNLAKTTIFSPIDGTVLQRNVDPGQTVAASLQAPVLFLLAEDLTRMELQVDVDEADVGRVREGQSATFTVDAYPQRTFSARITQVRYGSQFTDGVVTYTTLLDVANPDRLLRPGMTATAEIVVEQVDDALLVPNSALRFSPPQEGARADGRGVMGMIMPGPPRRRAGRPEVQTQPGTAQQQVWRVQNNQPVPLQVFTGPTDGISTVVTDGDLQPGMAVIVGTVLR</sequence>
<dbReference type="Gene3D" id="2.40.50.100">
    <property type="match status" value="1"/>
</dbReference>
<evidence type="ECO:0000313" key="9">
    <source>
        <dbReference type="EMBL" id="MCJ8502594.1"/>
    </source>
</evidence>
<protein>
    <submittedName>
        <fullName evidence="9">Efflux RND transporter periplasmic adaptor subunit</fullName>
    </submittedName>
</protein>
<dbReference type="InterPro" id="IPR058792">
    <property type="entry name" value="Beta-barrel_RND_2"/>
</dbReference>
<evidence type="ECO:0000259" key="8">
    <source>
        <dbReference type="Pfam" id="PF25954"/>
    </source>
</evidence>
<feature type="region of interest" description="Disordered" evidence="5">
    <location>
        <begin position="346"/>
        <end position="383"/>
    </location>
</feature>
<feature type="domain" description="CusB-like beta-barrel" evidence="8">
    <location>
        <begin position="252"/>
        <end position="325"/>
    </location>
</feature>
<dbReference type="EMBL" id="JALJRB010000029">
    <property type="protein sequence ID" value="MCJ8502594.1"/>
    <property type="molecule type" value="Genomic_DNA"/>
</dbReference>
<evidence type="ECO:0000256" key="4">
    <source>
        <dbReference type="SAM" id="Coils"/>
    </source>
</evidence>
<evidence type="ECO:0000256" key="3">
    <source>
        <dbReference type="ARBA" id="ARBA00023054"/>
    </source>
</evidence>
<keyword evidence="6" id="KW-0472">Membrane</keyword>
<dbReference type="Proteomes" id="UP001165427">
    <property type="component" value="Unassembled WGS sequence"/>
</dbReference>
<evidence type="ECO:0000256" key="1">
    <source>
        <dbReference type="ARBA" id="ARBA00004196"/>
    </source>
</evidence>
<feature type="domain" description="Multidrug resistance protein MdtA-like barrel-sandwich hybrid" evidence="7">
    <location>
        <begin position="83"/>
        <end position="239"/>
    </location>
</feature>
<dbReference type="InterPro" id="IPR006143">
    <property type="entry name" value="RND_pump_MFP"/>
</dbReference>
<evidence type="ECO:0000313" key="10">
    <source>
        <dbReference type="Proteomes" id="UP001165427"/>
    </source>
</evidence>
<dbReference type="InterPro" id="IPR058625">
    <property type="entry name" value="MdtA-like_BSH"/>
</dbReference>
<name>A0AA41R3V1_9BACT</name>
<dbReference type="RefSeq" id="WP_246913614.1">
    <property type="nucleotide sequence ID" value="NZ_JALJRB010000029.1"/>
</dbReference>
<dbReference type="FunFam" id="2.40.30.170:FF:000010">
    <property type="entry name" value="Efflux RND transporter periplasmic adaptor subunit"/>
    <property type="match status" value="1"/>
</dbReference>
<accession>A0AA41R3V1</accession>
<feature type="transmembrane region" description="Helical" evidence="6">
    <location>
        <begin position="28"/>
        <end position="50"/>
    </location>
</feature>
<evidence type="ECO:0000256" key="2">
    <source>
        <dbReference type="ARBA" id="ARBA00009477"/>
    </source>
</evidence>